<keyword evidence="5" id="KW-0560">Oxidoreductase</keyword>
<dbReference type="InterPro" id="IPR028357">
    <property type="entry name" value="UDPglc_DH_bac"/>
</dbReference>
<dbReference type="InterPro" id="IPR014027">
    <property type="entry name" value="UDP-Glc/GDP-Man_DH_C"/>
</dbReference>
<dbReference type="Pfam" id="PF03721">
    <property type="entry name" value="UDPG_MGDP_dh_N"/>
    <property type="match status" value="1"/>
</dbReference>
<dbReference type="Gene3D" id="1.20.5.100">
    <property type="entry name" value="Cytochrome c1, transmembrane anchor, C-terminal"/>
    <property type="match status" value="1"/>
</dbReference>
<dbReference type="PIRSF" id="PIRSF500134">
    <property type="entry name" value="UDPglc_DH_bac"/>
    <property type="match status" value="1"/>
</dbReference>
<evidence type="ECO:0000313" key="13">
    <source>
        <dbReference type="Proteomes" id="UP000318709"/>
    </source>
</evidence>
<dbReference type="Gene3D" id="3.40.50.720">
    <property type="entry name" value="NAD(P)-binding Rossmann-like Domain"/>
    <property type="match status" value="2"/>
</dbReference>
<name>A0A4Y6UB11_9PROT</name>
<feature type="binding site" evidence="9">
    <location>
        <position position="371"/>
    </location>
    <ligand>
        <name>substrate</name>
    </ligand>
</feature>
<dbReference type="GO" id="GO:0051287">
    <property type="term" value="F:NAD binding"/>
    <property type="evidence" value="ECO:0007669"/>
    <property type="project" value="InterPro"/>
</dbReference>
<dbReference type="SUPFAM" id="SSF51735">
    <property type="entry name" value="NAD(P)-binding Rossmann-fold domains"/>
    <property type="match status" value="1"/>
</dbReference>
<comment type="pathway">
    <text evidence="1">Nucleotide-sugar biosynthesis; UDP-alpha-D-glucuronate biosynthesis; UDP-alpha-D-glucuronate from UDP-alpha-D-glucose: step 1/1.</text>
</comment>
<keyword evidence="6 10" id="KW-0520">NAD</keyword>
<dbReference type="InterPro" id="IPR017476">
    <property type="entry name" value="UDP-Glc/GDP-Man"/>
</dbReference>
<feature type="binding site" evidence="10">
    <location>
        <position position="311"/>
    </location>
    <ligand>
        <name>NAD(+)</name>
        <dbReference type="ChEBI" id="CHEBI:57540"/>
    </ligand>
</feature>
<feature type="domain" description="UDP-glucose/GDP-mannose dehydrogenase C-terminal" evidence="11">
    <location>
        <begin position="479"/>
        <end position="590"/>
    </location>
</feature>
<dbReference type="InterPro" id="IPR014026">
    <property type="entry name" value="UDP-Glc/GDP-Man_DH_dimer"/>
</dbReference>
<dbReference type="SUPFAM" id="SSF48179">
    <property type="entry name" value="6-phosphogluconate dehydrogenase C-terminal domain-like"/>
    <property type="match status" value="1"/>
</dbReference>
<organism evidence="12 13">
    <name type="scientific">Formicincola oecophyllae</name>
    <dbReference type="NCBI Taxonomy" id="2558361"/>
    <lineage>
        <taxon>Bacteria</taxon>
        <taxon>Pseudomonadati</taxon>
        <taxon>Pseudomonadota</taxon>
        <taxon>Alphaproteobacteria</taxon>
        <taxon>Acetobacterales</taxon>
        <taxon>Acetobacteraceae</taxon>
        <taxon>Formicincola</taxon>
    </lineage>
</organism>
<evidence type="ECO:0000256" key="3">
    <source>
        <dbReference type="ARBA" id="ARBA00012954"/>
    </source>
</evidence>
<dbReference type="Pfam" id="PF03720">
    <property type="entry name" value="UDPG_MGDP_dh_C"/>
    <property type="match status" value="1"/>
</dbReference>
<proteinExistence type="inferred from homology"/>
<dbReference type="GO" id="GO:0006065">
    <property type="term" value="P:UDP-glucuronate biosynthetic process"/>
    <property type="evidence" value="ECO:0007669"/>
    <property type="project" value="UniProtKB-UniPathway"/>
</dbReference>
<dbReference type="UniPathway" id="UPA00038">
    <property type="reaction ID" value="UER00491"/>
</dbReference>
<evidence type="ECO:0000313" key="12">
    <source>
        <dbReference type="EMBL" id="QDH13581.1"/>
    </source>
</evidence>
<dbReference type="InterPro" id="IPR008927">
    <property type="entry name" value="6-PGluconate_DH-like_C_sf"/>
</dbReference>
<accession>A0A4Y6UB11</accession>
<feature type="binding site" evidence="10">
    <location>
        <position position="278"/>
    </location>
    <ligand>
        <name>NAD(+)</name>
        <dbReference type="ChEBI" id="CHEBI:57540"/>
    </ligand>
</feature>
<dbReference type="InterPro" id="IPR036291">
    <property type="entry name" value="NAD(P)-bd_dom_sf"/>
</dbReference>
<dbReference type="PIRSF" id="PIRSF000124">
    <property type="entry name" value="UDPglc_GDPman_dh"/>
    <property type="match status" value="1"/>
</dbReference>
<dbReference type="InterPro" id="IPR001732">
    <property type="entry name" value="UDP-Glc/GDP-Man_DH_N"/>
</dbReference>
<dbReference type="SUPFAM" id="SSF52413">
    <property type="entry name" value="UDP-glucose/GDP-mannose dehydrogenase C-terminal domain"/>
    <property type="match status" value="1"/>
</dbReference>
<comment type="similarity">
    <text evidence="2">Belongs to the UDP-glucose/GDP-mannose dehydrogenase family.</text>
</comment>
<evidence type="ECO:0000256" key="4">
    <source>
        <dbReference type="ARBA" id="ARBA00015132"/>
    </source>
</evidence>
<dbReference type="EC" id="1.1.1.22" evidence="3"/>
<feature type="binding site" evidence="9">
    <location>
        <position position="486"/>
    </location>
    <ligand>
        <name>substrate</name>
    </ligand>
</feature>
<evidence type="ECO:0000259" key="11">
    <source>
        <dbReference type="SMART" id="SM00984"/>
    </source>
</evidence>
<feature type="binding site" evidence="9">
    <location>
        <begin position="416"/>
        <end position="420"/>
    </location>
    <ligand>
        <name>substrate</name>
    </ligand>
</feature>
<feature type="binding site" evidence="10">
    <location>
        <position position="430"/>
    </location>
    <ligand>
        <name>NAD(+)</name>
        <dbReference type="ChEBI" id="CHEBI:57540"/>
    </ligand>
</feature>
<dbReference type="KEGG" id="swf:E3E12_04525"/>
<protein>
    <recommendedName>
        <fullName evidence="4">UDP-glucose 6-dehydrogenase</fullName>
        <ecNumber evidence="3">1.1.1.22</ecNumber>
    </recommendedName>
</protein>
<reference evidence="12 13" key="1">
    <citation type="submission" date="2019-03" db="EMBL/GenBank/DDBJ databases">
        <title>The complete genome sequence of Swingsia_sp. F3b2 LMG30590(T).</title>
        <authorList>
            <person name="Chua K.-O."/>
            <person name="Chan K.-G."/>
            <person name="See-Too W.-S."/>
        </authorList>
    </citation>
    <scope>NUCLEOTIDE SEQUENCE [LARGE SCALE GENOMIC DNA]</scope>
    <source>
        <strain evidence="12 13">F3b2</strain>
    </source>
</reference>
<feature type="binding site" evidence="10">
    <location>
        <position position="493"/>
    </location>
    <ligand>
        <name>NAD(+)</name>
        <dbReference type="ChEBI" id="CHEBI:57540"/>
    </ligand>
</feature>
<feature type="binding site" evidence="9">
    <location>
        <begin position="308"/>
        <end position="311"/>
    </location>
    <ligand>
        <name>substrate</name>
    </ligand>
</feature>
<comment type="catalytic activity">
    <reaction evidence="7">
        <text>UDP-alpha-D-glucose + 2 NAD(+) + H2O = UDP-alpha-D-glucuronate + 2 NADH + 3 H(+)</text>
        <dbReference type="Rhea" id="RHEA:23596"/>
        <dbReference type="ChEBI" id="CHEBI:15377"/>
        <dbReference type="ChEBI" id="CHEBI:15378"/>
        <dbReference type="ChEBI" id="CHEBI:57540"/>
        <dbReference type="ChEBI" id="CHEBI:57945"/>
        <dbReference type="ChEBI" id="CHEBI:58052"/>
        <dbReference type="ChEBI" id="CHEBI:58885"/>
        <dbReference type="EC" id="1.1.1.22"/>
    </reaction>
</comment>
<sequence length="618" mass="64811">MATLAQSASYRGKVGKVAATLTVTATAPTAWGDAWWSWARTAWPGPMSTRFHRQPAGGGGQLPMAITASFWWGRNIPTHGSTPSQAGGGSHARMKTWFSSLCATCHSTNSRLSCKGWEVRATYPLPNWSLPMPPLPPVPPHPLEVIMVGAGYVGLVSGAAMARLGATVTVVESNPGRLTALRSGTIPLHEPGLGELVASERAANRLHFAANLAETALSAPAGTFKAPRLVFLAVGTPENTKPGQQGAADLSAVQAALDELASLLPPNPSLTILATKSTVPVGTGAALARRFQALRPDAPLVVTSNPEFLAEGQAVHNFLNPDRILVGLPGGDTPPSYVQAARQAYSQLYAPLVIKGVPLLFTKRESAELAKYAANAFLAVKIAFMGEIADFCEHSGASVDEVAHAMGLDPRIGPEFLEAGPGYGGSCLPKDVPALVASAAQSNITLTVPQAAHLANKARKAGLGGRMARVMHLAGKRIALLGLAFKAGTDDVRASPALDLATDLLSQGASLALHDPEALANARAAMQALDLPPQQSERLHWAPTLEAALTGADAAVLLAAWPCYKDIAPDHMAQLMKGRHLFDFRRAWQPQPLRAAGFTLHAVGMAEETIPSHCDSEL</sequence>
<dbReference type="OrthoDB" id="9803238at2"/>
<evidence type="ECO:0000256" key="1">
    <source>
        <dbReference type="ARBA" id="ARBA00004701"/>
    </source>
</evidence>
<dbReference type="AlphaFoldDB" id="A0A4Y6UB11"/>
<dbReference type="GO" id="GO:0000271">
    <property type="term" value="P:polysaccharide biosynthetic process"/>
    <property type="evidence" value="ECO:0007669"/>
    <property type="project" value="InterPro"/>
</dbReference>
<dbReference type="PANTHER" id="PTHR43750:SF3">
    <property type="entry name" value="UDP-GLUCOSE 6-DEHYDROGENASE TUAD"/>
    <property type="match status" value="1"/>
</dbReference>
<evidence type="ECO:0000256" key="6">
    <source>
        <dbReference type="ARBA" id="ARBA00023027"/>
    </source>
</evidence>
<evidence type="ECO:0000256" key="2">
    <source>
        <dbReference type="ARBA" id="ARBA00006601"/>
    </source>
</evidence>
<dbReference type="PANTHER" id="PTHR43750">
    <property type="entry name" value="UDP-GLUCOSE 6-DEHYDROGENASE TUAD"/>
    <property type="match status" value="1"/>
</dbReference>
<keyword evidence="13" id="KW-1185">Reference proteome</keyword>
<dbReference type="GO" id="GO:0003979">
    <property type="term" value="F:UDP-glucose 6-dehydrogenase activity"/>
    <property type="evidence" value="ECO:0007669"/>
    <property type="project" value="UniProtKB-EC"/>
</dbReference>
<feature type="binding site" evidence="10">
    <location>
        <position position="236"/>
    </location>
    <ligand>
        <name>NAD(+)</name>
        <dbReference type="ChEBI" id="CHEBI:57540"/>
    </ligand>
</feature>
<dbReference type="Proteomes" id="UP000318709">
    <property type="component" value="Chromosome"/>
</dbReference>
<dbReference type="InterPro" id="IPR036220">
    <property type="entry name" value="UDP-Glc/GDP-Man_DH_C_sf"/>
</dbReference>
<dbReference type="NCBIfam" id="TIGR03026">
    <property type="entry name" value="NDP-sugDHase"/>
    <property type="match status" value="1"/>
</dbReference>
<evidence type="ECO:0000256" key="5">
    <source>
        <dbReference type="ARBA" id="ARBA00023002"/>
    </source>
</evidence>
<dbReference type="PRINTS" id="PR00411">
    <property type="entry name" value="PNDRDTASEI"/>
</dbReference>
<feature type="binding site" evidence="9">
    <location>
        <position position="424"/>
    </location>
    <ligand>
        <name>substrate</name>
    </ligand>
</feature>
<evidence type="ECO:0000256" key="7">
    <source>
        <dbReference type="ARBA" id="ARBA00047473"/>
    </source>
</evidence>
<dbReference type="Pfam" id="PF00984">
    <property type="entry name" value="UDPG_MGDP_dh"/>
    <property type="match status" value="1"/>
</dbReference>
<dbReference type="SMART" id="SM00984">
    <property type="entry name" value="UDPG_MGDP_dh_C"/>
    <property type="match status" value="1"/>
</dbReference>
<evidence type="ECO:0000256" key="8">
    <source>
        <dbReference type="PIRSR" id="PIRSR500134-1"/>
    </source>
</evidence>
<feature type="binding site" evidence="10">
    <location>
        <position position="177"/>
    </location>
    <ligand>
        <name>NAD(+)</name>
        <dbReference type="ChEBI" id="CHEBI:57540"/>
    </ligand>
</feature>
<feature type="active site" description="Nucleophile" evidence="8">
    <location>
        <position position="427"/>
    </location>
</feature>
<evidence type="ECO:0000256" key="10">
    <source>
        <dbReference type="PIRSR" id="PIRSR500134-3"/>
    </source>
</evidence>
<evidence type="ECO:0000256" key="9">
    <source>
        <dbReference type="PIRSR" id="PIRSR500134-2"/>
    </source>
</evidence>
<dbReference type="EMBL" id="CP038231">
    <property type="protein sequence ID" value="QDH13581.1"/>
    <property type="molecule type" value="Genomic_DNA"/>
</dbReference>
<gene>
    <name evidence="12" type="ORF">E3E12_04525</name>
</gene>